<dbReference type="InterPro" id="IPR024607">
    <property type="entry name" value="Sulfatase_CS"/>
</dbReference>
<dbReference type="PANTHER" id="PTHR42693:SF53">
    <property type="entry name" value="ENDO-4-O-SULFATASE"/>
    <property type="match status" value="1"/>
</dbReference>
<organism evidence="7 8">
    <name type="scientific">Emticicia soli</name>
    <dbReference type="NCBI Taxonomy" id="2027878"/>
    <lineage>
        <taxon>Bacteria</taxon>
        <taxon>Pseudomonadati</taxon>
        <taxon>Bacteroidota</taxon>
        <taxon>Cytophagia</taxon>
        <taxon>Cytophagales</taxon>
        <taxon>Leadbetterellaceae</taxon>
        <taxon>Emticicia</taxon>
    </lineage>
</organism>
<dbReference type="RefSeq" id="WP_340233079.1">
    <property type="nucleotide sequence ID" value="NZ_JBBEWC010000001.1"/>
</dbReference>
<dbReference type="PANTHER" id="PTHR42693">
    <property type="entry name" value="ARYLSULFATASE FAMILY MEMBER"/>
    <property type="match status" value="1"/>
</dbReference>
<feature type="signal peptide" evidence="5">
    <location>
        <begin position="1"/>
        <end position="21"/>
    </location>
</feature>
<keyword evidence="5" id="KW-0732">Signal</keyword>
<evidence type="ECO:0000256" key="1">
    <source>
        <dbReference type="ARBA" id="ARBA00008779"/>
    </source>
</evidence>
<dbReference type="Gene3D" id="3.30.1120.10">
    <property type="match status" value="1"/>
</dbReference>
<keyword evidence="2" id="KW-0479">Metal-binding</keyword>
<dbReference type="SUPFAM" id="SSF53649">
    <property type="entry name" value="Alkaline phosphatase-like"/>
    <property type="match status" value="1"/>
</dbReference>
<reference evidence="8" key="1">
    <citation type="journal article" date="2019" name="Int. J. Syst. Evol. Microbiol.">
        <title>The Global Catalogue of Microorganisms (GCM) 10K type strain sequencing project: providing services to taxonomists for standard genome sequencing and annotation.</title>
        <authorList>
            <consortium name="The Broad Institute Genomics Platform"/>
            <consortium name="The Broad Institute Genome Sequencing Center for Infectious Disease"/>
            <person name="Wu L."/>
            <person name="Ma J."/>
        </authorList>
    </citation>
    <scope>NUCLEOTIDE SEQUENCE [LARGE SCALE GENOMIC DNA]</scope>
    <source>
        <strain evidence="8">KCTC 52344</strain>
    </source>
</reference>
<keyword evidence="3" id="KW-0378">Hydrolase</keyword>
<dbReference type="Pfam" id="PF00884">
    <property type="entry name" value="Sulfatase"/>
    <property type="match status" value="1"/>
</dbReference>
<evidence type="ECO:0000256" key="2">
    <source>
        <dbReference type="ARBA" id="ARBA00022723"/>
    </source>
</evidence>
<evidence type="ECO:0000256" key="5">
    <source>
        <dbReference type="SAM" id="SignalP"/>
    </source>
</evidence>
<evidence type="ECO:0000256" key="3">
    <source>
        <dbReference type="ARBA" id="ARBA00022801"/>
    </source>
</evidence>
<comment type="similarity">
    <text evidence="1">Belongs to the sulfatase family.</text>
</comment>
<evidence type="ECO:0000256" key="4">
    <source>
        <dbReference type="ARBA" id="ARBA00022837"/>
    </source>
</evidence>
<accession>A0ABW5JEX3</accession>
<dbReference type="InterPro" id="IPR017850">
    <property type="entry name" value="Alkaline_phosphatase_core_sf"/>
</dbReference>
<feature type="domain" description="Sulfatase N-terminal" evidence="6">
    <location>
        <begin position="24"/>
        <end position="366"/>
    </location>
</feature>
<protein>
    <submittedName>
        <fullName evidence="7">Arylsulfatase</fullName>
    </submittedName>
</protein>
<gene>
    <name evidence="7" type="ORF">ACFSR2_20910</name>
</gene>
<dbReference type="Proteomes" id="UP001597510">
    <property type="component" value="Unassembled WGS sequence"/>
</dbReference>
<dbReference type="CDD" id="cd16143">
    <property type="entry name" value="ARS_like"/>
    <property type="match status" value="1"/>
</dbReference>
<evidence type="ECO:0000313" key="7">
    <source>
        <dbReference type="EMBL" id="MFD2523371.1"/>
    </source>
</evidence>
<feature type="chain" id="PRO_5047541896" evidence="5">
    <location>
        <begin position="22"/>
        <end position="503"/>
    </location>
</feature>
<name>A0ABW5JEX3_9BACT</name>
<evidence type="ECO:0000259" key="6">
    <source>
        <dbReference type="Pfam" id="PF00884"/>
    </source>
</evidence>
<keyword evidence="8" id="KW-1185">Reference proteome</keyword>
<keyword evidence="4" id="KW-0106">Calcium</keyword>
<dbReference type="InterPro" id="IPR050738">
    <property type="entry name" value="Sulfatase"/>
</dbReference>
<proteinExistence type="inferred from homology"/>
<sequence length="503" mass="55894">MKKKYLLTILICWQMLTVGFAQKPNIIYILADDLGIGDVSAYNPNGKIQTENIDNLAKCGVKFTDAHTTSSVCTPTRYGIMTGRYNWRTTMKKGVLHGYDTPLIDPKRETVASFLQKQGYKTGIVGKWHLGWNWGNIEEGPTKVDFSKQVSNGPNGNGFDYSFCIPASLDMPPYAYVENGFCTAIPKDSCEGRKGIELFRAGLSAPDFKPEEVIGKFTEKALSFINQNANKDKPFFLYFPLAAPHTPILPIGEFLGKSKVSPYGDFVLMVDDVVKQIVATLKKNGIYDNTIIVFTSDNGFANSANLQAQLSKGHNPSIDYRGLKTDIFEGGHRVPFIVSWGNVIKKGKVSDKLLCSTDFFRTVAELNNAQPTDDTAEDSYSFLGEITNKKSNFEQRASVIHHSSNGFFAIRKGHWKLIMCSHSGGNGKPKADSEDARGLPPIQLYNLKNDIAETRNVYAEHPKIVKELTDLLTKHIQEGRSTKGKIQANDGPTHWSQLTWLGK</sequence>
<dbReference type="Gene3D" id="3.40.720.10">
    <property type="entry name" value="Alkaline Phosphatase, subunit A"/>
    <property type="match status" value="1"/>
</dbReference>
<dbReference type="PROSITE" id="PS00149">
    <property type="entry name" value="SULFATASE_2"/>
    <property type="match status" value="1"/>
</dbReference>
<dbReference type="PROSITE" id="PS00523">
    <property type="entry name" value="SULFATASE_1"/>
    <property type="match status" value="1"/>
</dbReference>
<evidence type="ECO:0000313" key="8">
    <source>
        <dbReference type="Proteomes" id="UP001597510"/>
    </source>
</evidence>
<dbReference type="InterPro" id="IPR000917">
    <property type="entry name" value="Sulfatase_N"/>
</dbReference>
<dbReference type="EMBL" id="JBHULC010000038">
    <property type="protein sequence ID" value="MFD2523371.1"/>
    <property type="molecule type" value="Genomic_DNA"/>
</dbReference>
<comment type="caution">
    <text evidence="7">The sequence shown here is derived from an EMBL/GenBank/DDBJ whole genome shotgun (WGS) entry which is preliminary data.</text>
</comment>